<proteinExistence type="predicted"/>
<gene>
    <name evidence="1" type="ORF">E0H31_30815</name>
</gene>
<comment type="caution">
    <text evidence="1">The sequence shown here is derived from an EMBL/GenBank/DDBJ whole genome shotgun (WGS) entry which is preliminary data.</text>
</comment>
<dbReference type="Proteomes" id="UP000291866">
    <property type="component" value="Unassembled WGS sequence"/>
</dbReference>
<evidence type="ECO:0000313" key="2">
    <source>
        <dbReference type="Proteomes" id="UP000291866"/>
    </source>
</evidence>
<reference evidence="1 2" key="1">
    <citation type="submission" date="2019-02" db="EMBL/GenBank/DDBJ databases">
        <title>The competitiveness to form nodules shapes the capacities of Rhizobium leguminosarum sv viciae communities to promote symbiosis with specific hosts.</title>
        <authorList>
            <person name="Boivin S."/>
            <person name="Lepetit M."/>
        </authorList>
    </citation>
    <scope>NUCLEOTIDE SEQUENCE [LARGE SCALE GENOMIC DNA]</scope>
    <source>
        <strain evidence="1 2">SPF4F3</strain>
    </source>
</reference>
<sequence>LHQMRAHKTMLNFSIGDRVAFEDQQGQTIEGTLTRYNKRSVTVIAHDGRHWNVSPGFLRKADAPAASKSPKVIAIAKR</sequence>
<evidence type="ECO:0000313" key="1">
    <source>
        <dbReference type="EMBL" id="TBX86992.1"/>
    </source>
</evidence>
<feature type="non-terminal residue" evidence="1">
    <location>
        <position position="1"/>
    </location>
</feature>
<protein>
    <submittedName>
        <fullName evidence="1">Uncharacterized protein</fullName>
    </submittedName>
</protein>
<organism evidence="1 2">
    <name type="scientific">Rhizobium leguminosarum bv. viciae</name>
    <dbReference type="NCBI Taxonomy" id="387"/>
    <lineage>
        <taxon>Bacteria</taxon>
        <taxon>Pseudomonadati</taxon>
        <taxon>Pseudomonadota</taxon>
        <taxon>Alphaproteobacteria</taxon>
        <taxon>Hyphomicrobiales</taxon>
        <taxon>Rhizobiaceae</taxon>
        <taxon>Rhizobium/Agrobacterium group</taxon>
        <taxon>Rhizobium</taxon>
    </lineage>
</organism>
<dbReference type="EMBL" id="SJLU01000021">
    <property type="protein sequence ID" value="TBX86992.1"/>
    <property type="molecule type" value="Genomic_DNA"/>
</dbReference>
<accession>A0A8G2MMW8</accession>
<dbReference type="AlphaFoldDB" id="A0A8G2MMW8"/>
<name>A0A8G2MMW8_RHILV</name>